<dbReference type="EMBL" id="KZ857799">
    <property type="protein sequence ID" value="RDX39508.1"/>
    <property type="molecule type" value="Genomic_DNA"/>
</dbReference>
<evidence type="ECO:0000313" key="2">
    <source>
        <dbReference type="Proteomes" id="UP000256964"/>
    </source>
</evidence>
<name>A0A371CGU4_9APHY</name>
<accession>A0A371CGU4</accession>
<reference evidence="1 2" key="1">
    <citation type="journal article" date="2018" name="Biotechnol. Biofuels">
        <title>Integrative visual omics of the white-rot fungus Polyporus brumalis exposes the biotechnological potential of its oxidative enzymes for delignifying raw plant biomass.</title>
        <authorList>
            <person name="Miyauchi S."/>
            <person name="Rancon A."/>
            <person name="Drula E."/>
            <person name="Hage H."/>
            <person name="Chaduli D."/>
            <person name="Favel A."/>
            <person name="Grisel S."/>
            <person name="Henrissat B."/>
            <person name="Herpoel-Gimbert I."/>
            <person name="Ruiz-Duenas F.J."/>
            <person name="Chevret D."/>
            <person name="Hainaut M."/>
            <person name="Lin J."/>
            <person name="Wang M."/>
            <person name="Pangilinan J."/>
            <person name="Lipzen A."/>
            <person name="Lesage-Meessen L."/>
            <person name="Navarro D."/>
            <person name="Riley R."/>
            <person name="Grigoriev I.V."/>
            <person name="Zhou S."/>
            <person name="Raouche S."/>
            <person name="Rosso M.N."/>
        </authorList>
    </citation>
    <scope>NUCLEOTIDE SEQUENCE [LARGE SCALE GENOMIC DNA]</scope>
    <source>
        <strain evidence="1 2">BRFM 1820</strain>
    </source>
</reference>
<dbReference type="OrthoDB" id="2765693at2759"/>
<gene>
    <name evidence="1" type="ORF">OH76DRAFT_1491074</name>
</gene>
<keyword evidence="2" id="KW-1185">Reference proteome</keyword>
<organism evidence="1 2">
    <name type="scientific">Lentinus brumalis</name>
    <dbReference type="NCBI Taxonomy" id="2498619"/>
    <lineage>
        <taxon>Eukaryota</taxon>
        <taxon>Fungi</taxon>
        <taxon>Dikarya</taxon>
        <taxon>Basidiomycota</taxon>
        <taxon>Agaricomycotina</taxon>
        <taxon>Agaricomycetes</taxon>
        <taxon>Polyporales</taxon>
        <taxon>Polyporaceae</taxon>
        <taxon>Lentinus</taxon>
    </lineage>
</organism>
<protein>
    <submittedName>
        <fullName evidence="1">Uncharacterized protein</fullName>
    </submittedName>
</protein>
<dbReference type="AlphaFoldDB" id="A0A371CGU4"/>
<dbReference type="Proteomes" id="UP000256964">
    <property type="component" value="Unassembled WGS sequence"/>
</dbReference>
<evidence type="ECO:0000313" key="1">
    <source>
        <dbReference type="EMBL" id="RDX39508.1"/>
    </source>
</evidence>
<sequence>MSAHPFLKEVPTAEQVLASTEVTMFKNIYMNLAIGQIYRLRPRPRVVLHPTEAFVRIERIFEYKPPVLSDGNEDDEDEVAQKTIAMVETHRVLRGRDIHDDPTLVWCPEGSSVSLVDGYDQLVDTDKKVALWGAQLQDRIHAVEFEPSERGMPVCADALGWVRKDINLIEDIQCDHVPSMWILVPTVAPMCVAECPTPNVFPGEDFWRLCTLCDDGKGRWYHQRCLRRPSLQEREVPPWMYHLPGFSYDKWRHGLWQSLRDLPITRGCWWVESPDPLEALSYEGVLQDVRDSQIAQGPDRIRELLKKHIYQPVEGEPANMWPLGTTHGHDFLKKPPTAEHAMASTEVNTFKNMYMSLAIGQIYRLRAPLDKPLHPLDAFVRVDRIFEYTPPAIFGSDEGDEREVLQTSVAMVQAHHLLRGRDIHDHSQLVWCPEGFSLNLVDGYRQLVDTDQTVALWGSDLEDRIHAIEFEPSERGMPVCADALHWIRMDVKLVEDIMYHHDPSVWILVPMVAPMCVEDCPTPNVFPGDDFWRLCTLGARVHTTLAATALDVPPAEFQLFGVEGAVLAQGEGAADHAGVLVGITKLSGNSVI</sequence>
<proteinExistence type="predicted"/>